<protein>
    <submittedName>
        <fullName evidence="2">Protein N-acetyltransferase, RimJ/RimL family</fullName>
    </submittedName>
</protein>
<dbReference type="PROSITE" id="PS51186">
    <property type="entry name" value="GNAT"/>
    <property type="match status" value="1"/>
</dbReference>
<dbReference type="Gene3D" id="3.40.630.30">
    <property type="match status" value="1"/>
</dbReference>
<dbReference type="InterPro" id="IPR051531">
    <property type="entry name" value="N-acetyltransferase"/>
</dbReference>
<dbReference type="GO" id="GO:0016747">
    <property type="term" value="F:acyltransferase activity, transferring groups other than amino-acyl groups"/>
    <property type="evidence" value="ECO:0007669"/>
    <property type="project" value="InterPro"/>
</dbReference>
<reference evidence="3" key="1">
    <citation type="submission" date="2016-11" db="EMBL/GenBank/DDBJ databases">
        <authorList>
            <person name="Varghese N."/>
            <person name="Submissions S."/>
        </authorList>
    </citation>
    <scope>NUCLEOTIDE SEQUENCE [LARGE SCALE GENOMIC DNA]</scope>
    <source>
        <strain evidence="3">DSM 16990</strain>
    </source>
</reference>
<dbReference type="PANTHER" id="PTHR43792:SF1">
    <property type="entry name" value="N-ACETYLTRANSFERASE DOMAIN-CONTAINING PROTEIN"/>
    <property type="match status" value="1"/>
</dbReference>
<gene>
    <name evidence="2" type="ORF">SAMN04488522_101646</name>
</gene>
<keyword evidence="2" id="KW-0808">Transferase</keyword>
<accession>A0A1M4UQ84</accession>
<evidence type="ECO:0000259" key="1">
    <source>
        <dbReference type="PROSITE" id="PS51186"/>
    </source>
</evidence>
<feature type="domain" description="N-acetyltransferase" evidence="1">
    <location>
        <begin position="8"/>
        <end position="171"/>
    </location>
</feature>
<evidence type="ECO:0000313" key="3">
    <source>
        <dbReference type="Proteomes" id="UP000184287"/>
    </source>
</evidence>
<dbReference type="InterPro" id="IPR000182">
    <property type="entry name" value="GNAT_dom"/>
</dbReference>
<dbReference type="Proteomes" id="UP000184287">
    <property type="component" value="Unassembled WGS sequence"/>
</dbReference>
<dbReference type="PANTHER" id="PTHR43792">
    <property type="entry name" value="GNAT FAMILY, PUTATIVE (AFU_ORTHOLOGUE AFUA_3G00765)-RELATED-RELATED"/>
    <property type="match status" value="1"/>
</dbReference>
<dbReference type="Pfam" id="PF13302">
    <property type="entry name" value="Acetyltransf_3"/>
    <property type="match status" value="1"/>
</dbReference>
<keyword evidence="3" id="KW-1185">Reference proteome</keyword>
<name>A0A1M4UQ84_9SPHI</name>
<organism evidence="2 3">
    <name type="scientific">Pedobacter caeni</name>
    <dbReference type="NCBI Taxonomy" id="288992"/>
    <lineage>
        <taxon>Bacteria</taxon>
        <taxon>Pseudomonadati</taxon>
        <taxon>Bacteroidota</taxon>
        <taxon>Sphingobacteriia</taxon>
        <taxon>Sphingobacteriales</taxon>
        <taxon>Sphingobacteriaceae</taxon>
        <taxon>Pedobacter</taxon>
    </lineage>
</organism>
<dbReference type="STRING" id="288992.SAMN04488522_101646"/>
<dbReference type="SUPFAM" id="SSF55729">
    <property type="entry name" value="Acyl-CoA N-acyltransferases (Nat)"/>
    <property type="match status" value="1"/>
</dbReference>
<dbReference type="EMBL" id="FQUQ01000001">
    <property type="protein sequence ID" value="SHE58874.1"/>
    <property type="molecule type" value="Genomic_DNA"/>
</dbReference>
<dbReference type="InterPro" id="IPR016181">
    <property type="entry name" value="Acyl_CoA_acyltransferase"/>
</dbReference>
<proteinExistence type="predicted"/>
<dbReference type="OrthoDB" id="9788916at2"/>
<dbReference type="RefSeq" id="WP_073227308.1">
    <property type="nucleotide sequence ID" value="NZ_FQUQ01000001.1"/>
</dbReference>
<dbReference type="AlphaFoldDB" id="A0A1M4UQ84"/>
<sequence length="173" mass="19820">MLYSERLILIDPVMSHLNRYFEIYGDPDTNVHNPFGPLPDIATALRNLEKFMDHREKYGFGVWAIATLENPDTIIGFGGLSYKRYNDVEKLNLGYRFDKHSWGKGYATEFAKRTIDFAFNLPDISEIFAIVRPTNQSSIKVLEKSGMEFLENLSDVPGLEASLVYHILKATKH</sequence>
<evidence type="ECO:0000313" key="2">
    <source>
        <dbReference type="EMBL" id="SHE58874.1"/>
    </source>
</evidence>